<dbReference type="RefSeq" id="WP_057918664.1">
    <property type="nucleotide sequence ID" value="NZ_CP011129.1"/>
</dbReference>
<name>A0A0S2FDU9_LYSAN</name>
<evidence type="ECO:0008006" key="4">
    <source>
        <dbReference type="Google" id="ProtNLM"/>
    </source>
</evidence>
<dbReference type="PATRIC" id="fig|84531.8.peg.3596"/>
<evidence type="ECO:0000313" key="3">
    <source>
        <dbReference type="Proteomes" id="UP000060787"/>
    </source>
</evidence>
<dbReference type="KEGG" id="lab:LA76x_3580"/>
<keyword evidence="1" id="KW-0732">Signal</keyword>
<dbReference type="Proteomes" id="UP000060787">
    <property type="component" value="Chromosome"/>
</dbReference>
<keyword evidence="3" id="KW-1185">Reference proteome</keyword>
<accession>A0A0S2FDU9</accession>
<evidence type="ECO:0000313" key="2">
    <source>
        <dbReference type="EMBL" id="ALN81702.1"/>
    </source>
</evidence>
<reference evidence="2 3" key="1">
    <citation type="journal article" date="2015" name="BMC Genomics">
        <title>Comparative genomics and metabolic profiling of the genus Lysobacter.</title>
        <authorList>
            <person name="de Bruijn I."/>
            <person name="Cheng X."/>
            <person name="de Jager V."/>
            <person name="Exposito R.G."/>
            <person name="Watrous J."/>
            <person name="Patel N."/>
            <person name="Postma J."/>
            <person name="Dorrestein P.C."/>
            <person name="Kobayashi D."/>
            <person name="Raaijmakers J.M."/>
        </authorList>
    </citation>
    <scope>NUCLEOTIDE SEQUENCE [LARGE SCALE GENOMIC DNA]</scope>
    <source>
        <strain evidence="2 3">76</strain>
    </source>
</reference>
<evidence type="ECO:0000256" key="1">
    <source>
        <dbReference type="SAM" id="SignalP"/>
    </source>
</evidence>
<gene>
    <name evidence="2" type="ORF">LA76x_3580</name>
</gene>
<dbReference type="EMBL" id="CP011129">
    <property type="protein sequence ID" value="ALN81702.1"/>
    <property type="molecule type" value="Genomic_DNA"/>
</dbReference>
<feature type="chain" id="PRO_5006597490" description="Lipoprotein" evidence="1">
    <location>
        <begin position="28"/>
        <end position="135"/>
    </location>
</feature>
<dbReference type="eggNOG" id="ENOG5033BNR">
    <property type="taxonomic scope" value="Bacteria"/>
</dbReference>
<dbReference type="AlphaFoldDB" id="A0A0S2FDU9"/>
<feature type="signal peptide" evidence="1">
    <location>
        <begin position="1"/>
        <end position="27"/>
    </location>
</feature>
<sequence>MRPLLPAVPLAAALLSGALALTACAHAGQNAGSSKTATPGQAFSLARGESASLPDRSQLRFVAISADSRCPPKVQCVWAGDAVLEFEWTGADGAKSALSFNTVSDAGKNAGGWRIQVQGLDFAEPPNATLKVDAE</sequence>
<proteinExistence type="predicted"/>
<dbReference type="PROSITE" id="PS51257">
    <property type="entry name" value="PROKAR_LIPOPROTEIN"/>
    <property type="match status" value="1"/>
</dbReference>
<organism evidence="2 3">
    <name type="scientific">Lysobacter antibioticus</name>
    <dbReference type="NCBI Taxonomy" id="84531"/>
    <lineage>
        <taxon>Bacteria</taxon>
        <taxon>Pseudomonadati</taxon>
        <taxon>Pseudomonadota</taxon>
        <taxon>Gammaproteobacteria</taxon>
        <taxon>Lysobacterales</taxon>
        <taxon>Lysobacteraceae</taxon>
        <taxon>Lysobacter</taxon>
    </lineage>
</organism>
<dbReference type="STRING" id="84531.LA76x_3580"/>
<protein>
    <recommendedName>
        <fullName evidence="4">Lipoprotein</fullName>
    </recommendedName>
</protein>